<feature type="transmembrane region" description="Helical" evidence="6">
    <location>
        <begin position="38"/>
        <end position="59"/>
    </location>
</feature>
<comment type="subcellular location">
    <subcellularLocation>
        <location evidence="1">Membrane</location>
        <topology evidence="1">Multi-pass membrane protein</topology>
    </subcellularLocation>
</comment>
<dbReference type="SUPFAM" id="SSF103481">
    <property type="entry name" value="Multidrug resistance efflux transporter EmrE"/>
    <property type="match status" value="2"/>
</dbReference>
<feature type="transmembrane region" description="Helical" evidence="6">
    <location>
        <begin position="156"/>
        <end position="178"/>
    </location>
</feature>
<feature type="transmembrane region" description="Helical" evidence="6">
    <location>
        <begin position="220"/>
        <end position="237"/>
    </location>
</feature>
<dbReference type="AlphaFoldDB" id="A0A135P6Q9"/>
<gene>
    <name evidence="8" type="ORF">ATO67_21320</name>
</gene>
<feature type="transmembrane region" description="Helical" evidence="6">
    <location>
        <begin position="12"/>
        <end position="32"/>
    </location>
</feature>
<dbReference type="InterPro" id="IPR037185">
    <property type="entry name" value="EmrE-like"/>
</dbReference>
<sequence>MSAAAYNPIRGISFKLISVAFFLVMQTCIKAAGPDVPAGQITFFRSTFAIVPIIIYLAWLRSLSSAFYTKNLMGHFKRGFLGIVSMICGFYGLSLLPLPEFIAIGYASPLMAVVFAAVLLGETVRVYRWSAVLIGMTGVFIILWPKLTLLQQGGFAAGEGIGALAVLLGAVLGGLAMVQVRQLVVTEKTATIVLYFSLTGSLLSAFSLPFDWEWLDMKQTILLMTSGIAGGIAQILLTESYRHAEVSTIAPFEYSSILFGIGISYVLFGDIPTVTMLVGTAIVVSAGIFIILREHQLGLARKAARKASTPQG</sequence>
<feature type="transmembrane region" description="Helical" evidence="6">
    <location>
        <begin position="190"/>
        <end position="208"/>
    </location>
</feature>
<evidence type="ECO:0000256" key="6">
    <source>
        <dbReference type="SAM" id="Phobius"/>
    </source>
</evidence>
<dbReference type="InterPro" id="IPR000620">
    <property type="entry name" value="EamA_dom"/>
</dbReference>
<dbReference type="RefSeq" id="WP_067653811.1">
    <property type="nucleotide sequence ID" value="NZ_KQ961038.1"/>
</dbReference>
<feature type="domain" description="EamA" evidence="7">
    <location>
        <begin position="10"/>
        <end position="143"/>
    </location>
</feature>
<accession>A0A135P6Q9</accession>
<comment type="caution">
    <text evidence="8">The sequence shown here is derived from an EMBL/GenBank/DDBJ whole genome shotgun (WGS) entry which is preliminary data.</text>
</comment>
<evidence type="ECO:0000313" key="8">
    <source>
        <dbReference type="EMBL" id="KXG87114.1"/>
    </source>
</evidence>
<proteinExistence type="inferred from homology"/>
<feature type="transmembrane region" description="Helical" evidence="6">
    <location>
        <begin position="102"/>
        <end position="120"/>
    </location>
</feature>
<dbReference type="EMBL" id="LNUW01000009">
    <property type="protein sequence ID" value="KXG87114.1"/>
    <property type="molecule type" value="Genomic_DNA"/>
</dbReference>
<evidence type="ECO:0000313" key="9">
    <source>
        <dbReference type="Proteomes" id="UP000070498"/>
    </source>
</evidence>
<feature type="transmembrane region" description="Helical" evidence="6">
    <location>
        <begin position="127"/>
        <end position="144"/>
    </location>
</feature>
<organism evidence="8 9">
    <name type="scientific">Agrobacterium bohemicum</name>
    <dbReference type="NCBI Taxonomy" id="2052828"/>
    <lineage>
        <taxon>Bacteria</taxon>
        <taxon>Pseudomonadati</taxon>
        <taxon>Pseudomonadota</taxon>
        <taxon>Alphaproteobacteria</taxon>
        <taxon>Hyphomicrobiales</taxon>
        <taxon>Rhizobiaceae</taxon>
        <taxon>Rhizobium/Agrobacterium group</taxon>
        <taxon>Agrobacterium</taxon>
    </lineage>
</organism>
<feature type="transmembrane region" description="Helical" evidence="6">
    <location>
        <begin position="79"/>
        <end position="96"/>
    </location>
</feature>
<keyword evidence="5 6" id="KW-0472">Membrane</keyword>
<evidence type="ECO:0000256" key="3">
    <source>
        <dbReference type="ARBA" id="ARBA00022692"/>
    </source>
</evidence>
<dbReference type="PANTHER" id="PTHR22911:SF6">
    <property type="entry name" value="SOLUTE CARRIER FAMILY 35 MEMBER G1"/>
    <property type="match status" value="1"/>
</dbReference>
<evidence type="ECO:0000259" key="7">
    <source>
        <dbReference type="Pfam" id="PF00892"/>
    </source>
</evidence>
<evidence type="ECO:0000256" key="2">
    <source>
        <dbReference type="ARBA" id="ARBA00009853"/>
    </source>
</evidence>
<keyword evidence="4 6" id="KW-1133">Transmembrane helix</keyword>
<name>A0A135P6Q9_9HYPH</name>
<keyword evidence="3 6" id="KW-0812">Transmembrane</keyword>
<dbReference type="STRING" id="2052828.ATO67_21320"/>
<dbReference type="PANTHER" id="PTHR22911">
    <property type="entry name" value="ACYL-MALONYL CONDENSING ENZYME-RELATED"/>
    <property type="match status" value="1"/>
</dbReference>
<keyword evidence="9" id="KW-1185">Reference proteome</keyword>
<feature type="transmembrane region" description="Helical" evidence="6">
    <location>
        <begin position="274"/>
        <end position="292"/>
    </location>
</feature>
<feature type="transmembrane region" description="Helical" evidence="6">
    <location>
        <begin position="249"/>
        <end position="268"/>
    </location>
</feature>
<protein>
    <recommendedName>
        <fullName evidence="7">EamA domain-containing protein</fullName>
    </recommendedName>
</protein>
<evidence type="ECO:0000256" key="5">
    <source>
        <dbReference type="ARBA" id="ARBA00023136"/>
    </source>
</evidence>
<dbReference type="Pfam" id="PF00892">
    <property type="entry name" value="EamA"/>
    <property type="match status" value="2"/>
</dbReference>
<dbReference type="GO" id="GO:0016020">
    <property type="term" value="C:membrane"/>
    <property type="evidence" value="ECO:0007669"/>
    <property type="project" value="UniProtKB-SubCell"/>
</dbReference>
<feature type="domain" description="EamA" evidence="7">
    <location>
        <begin position="161"/>
        <end position="291"/>
    </location>
</feature>
<evidence type="ECO:0000256" key="4">
    <source>
        <dbReference type="ARBA" id="ARBA00022989"/>
    </source>
</evidence>
<evidence type="ECO:0000256" key="1">
    <source>
        <dbReference type="ARBA" id="ARBA00004141"/>
    </source>
</evidence>
<reference evidence="8 9" key="1">
    <citation type="submission" date="2015-11" db="EMBL/GenBank/DDBJ databases">
        <title>Draft genome sequence of Agrobacterium sp. R89-1.</title>
        <authorList>
            <person name="Zahradnik J."/>
            <person name="Kyslikova E."/>
            <person name="Palyzova A."/>
            <person name="Kyslik P."/>
        </authorList>
    </citation>
    <scope>NUCLEOTIDE SEQUENCE [LARGE SCALE GENOMIC DNA]</scope>
    <source>
        <strain evidence="8 9">R89-1</strain>
    </source>
</reference>
<dbReference type="Proteomes" id="UP000070498">
    <property type="component" value="Unassembled WGS sequence"/>
</dbReference>
<comment type="similarity">
    <text evidence="2">Belongs to the drug/metabolite transporter (DMT) superfamily. 10 TMS drug/metabolite exporter (DME) (TC 2.A.7.3) family.</text>
</comment>